<proteinExistence type="predicted"/>
<evidence type="ECO:0000313" key="1">
    <source>
        <dbReference type="EMBL" id="QHU30870.1"/>
    </source>
</evidence>
<organism evidence="1">
    <name type="scientific">viral metagenome</name>
    <dbReference type="NCBI Taxonomy" id="1070528"/>
    <lineage>
        <taxon>unclassified sequences</taxon>
        <taxon>metagenomes</taxon>
        <taxon>organismal metagenomes</taxon>
    </lineage>
</organism>
<accession>A0A6C0LKI4</accession>
<name>A0A6C0LKI4_9ZZZZ</name>
<dbReference type="InterPro" id="IPR043918">
    <property type="entry name" value="DUF5760"/>
</dbReference>
<dbReference type="EMBL" id="MN740520">
    <property type="protein sequence ID" value="QHU30870.1"/>
    <property type="molecule type" value="Genomic_DNA"/>
</dbReference>
<dbReference type="Pfam" id="PF19064">
    <property type="entry name" value="DUF5760"/>
    <property type="match status" value="1"/>
</dbReference>
<reference evidence="1" key="1">
    <citation type="journal article" date="2020" name="Nature">
        <title>Giant virus diversity and host interactions through global metagenomics.</title>
        <authorList>
            <person name="Schulz F."/>
            <person name="Roux S."/>
            <person name="Paez-Espino D."/>
            <person name="Jungbluth S."/>
            <person name="Walsh D.A."/>
            <person name="Denef V.J."/>
            <person name="McMahon K.D."/>
            <person name="Konstantinidis K.T."/>
            <person name="Eloe-Fadrosh E.A."/>
            <person name="Kyrpides N.C."/>
            <person name="Woyke T."/>
        </authorList>
    </citation>
    <scope>NUCLEOTIDE SEQUENCE</scope>
    <source>
        <strain evidence="1">GVMAG-M-3300027892-73</strain>
    </source>
</reference>
<dbReference type="AlphaFoldDB" id="A0A6C0LKI4"/>
<protein>
    <submittedName>
        <fullName evidence="1">Uncharacterized protein</fullName>
    </submittedName>
</protein>
<sequence>METKEQLIENIKQWVAIEKELVELKAKIKEKNVIKKSLAEGLIQTMKTNQIDCFDIKGGSILYKQNKVKKNITGKTLMGALEAYFKNDKGNAAQEITQFVLDNREESVKECIKHRINKNN</sequence>